<accession>A0A2C7ZNK3</accession>
<dbReference type="AlphaFoldDB" id="A0A2C7ZNK3"/>
<name>A0A2C7ZNK3_9ACTN</name>
<protein>
    <submittedName>
        <fullName evidence="1">Uncharacterized protein</fullName>
    </submittedName>
</protein>
<reference evidence="1" key="1">
    <citation type="submission" date="2016-05" db="EMBL/GenBank/DDBJ databases">
        <authorList>
            <person name="Lavstsen T."/>
            <person name="Jespersen J.S."/>
        </authorList>
    </citation>
    <scope>NUCLEOTIDE SEQUENCE</scope>
    <source>
        <strain evidence="1">PFRJS10</strain>
    </source>
</reference>
<organism evidence="1">
    <name type="scientific">Propionibacterium freudenreichii</name>
    <dbReference type="NCBI Taxonomy" id="1744"/>
    <lineage>
        <taxon>Bacteria</taxon>
        <taxon>Bacillati</taxon>
        <taxon>Actinomycetota</taxon>
        <taxon>Actinomycetes</taxon>
        <taxon>Propionibacteriales</taxon>
        <taxon>Propionibacteriaceae</taxon>
        <taxon>Propionibacterium</taxon>
    </lineage>
</organism>
<dbReference type="EMBL" id="LT576035">
    <property type="protein sequence ID" value="SBN37940.1"/>
    <property type="molecule type" value="Genomic_DNA"/>
</dbReference>
<proteinExistence type="predicted"/>
<evidence type="ECO:0000313" key="1">
    <source>
        <dbReference type="EMBL" id="SBN37940.1"/>
    </source>
</evidence>
<gene>
    <name evidence="1" type="ORF">PFR_JS10_297</name>
</gene>
<sequence>MGVLMGLATTVASALRGTTGSHIPGERASQDTHRLRANSGAMNTMNGPQEVSVNRHPWRRRFVALGSAAAIALGGMTFVSPAEAQAAGVQRPTLVVVQPSTPTVVDGDASSPKGKQ</sequence>